<evidence type="ECO:0000313" key="2">
    <source>
        <dbReference type="Proteomes" id="UP000324639"/>
    </source>
</evidence>
<protein>
    <submittedName>
        <fullName evidence="1">Bgt-20208-2</fullName>
    </submittedName>
</protein>
<dbReference type="Proteomes" id="UP000324639">
    <property type="component" value="Chromosome Bgt_-02"/>
</dbReference>
<evidence type="ECO:0000313" key="1">
    <source>
        <dbReference type="EMBL" id="VCU39468.1"/>
    </source>
</evidence>
<name>A0A9X9L7Z0_BLUGR</name>
<proteinExistence type="predicted"/>
<sequence>MQLSISHKGFV</sequence>
<reference evidence="1 2" key="1">
    <citation type="submission" date="2018-08" db="EMBL/GenBank/DDBJ databases">
        <authorList>
            <person name="Muller C M."/>
        </authorList>
    </citation>
    <scope>NUCLEOTIDE SEQUENCE [LARGE SCALE GENOMIC DNA]</scope>
</reference>
<accession>A0A9X9L7Z0</accession>
<dbReference type="EMBL" id="LR026985">
    <property type="protein sequence ID" value="VCU39468.1"/>
    <property type="molecule type" value="Genomic_DNA"/>
</dbReference>
<organism evidence="1 2">
    <name type="scientific">Blumeria graminis f. sp. tritici</name>
    <dbReference type="NCBI Taxonomy" id="62690"/>
    <lineage>
        <taxon>Eukaryota</taxon>
        <taxon>Fungi</taxon>
        <taxon>Dikarya</taxon>
        <taxon>Ascomycota</taxon>
        <taxon>Pezizomycotina</taxon>
        <taxon>Leotiomycetes</taxon>
        <taxon>Erysiphales</taxon>
        <taxon>Erysiphaceae</taxon>
        <taxon>Blumeria</taxon>
    </lineage>
</organism>
<keyword evidence="2" id="KW-1185">Reference proteome</keyword>
<gene>
    <name evidence="1" type="ORF">BGT96224V316_LOCUS727</name>
</gene>